<proteinExistence type="predicted"/>
<sequence length="23" mass="2788">MGNRLTAKEWIEKTVNKYYMIAK</sequence>
<reference evidence="1" key="1">
    <citation type="submission" date="2018-05" db="EMBL/GenBank/DDBJ databases">
        <authorList>
            <person name="Lanie J.A."/>
            <person name="Ng W.-L."/>
            <person name="Kazmierczak K.M."/>
            <person name="Andrzejewski T.M."/>
            <person name="Davidsen T.M."/>
            <person name="Wayne K.J."/>
            <person name="Tettelin H."/>
            <person name="Glass J.I."/>
            <person name="Rusch D."/>
            <person name="Podicherti R."/>
            <person name="Tsui H.-C.T."/>
            <person name="Winkler M.E."/>
        </authorList>
    </citation>
    <scope>NUCLEOTIDE SEQUENCE</scope>
</reference>
<dbReference type="EMBL" id="UINC01029370">
    <property type="protein sequence ID" value="SVB11966.1"/>
    <property type="molecule type" value="Genomic_DNA"/>
</dbReference>
<dbReference type="AlphaFoldDB" id="A0A382BDU1"/>
<protein>
    <submittedName>
        <fullName evidence="1">Uncharacterized protein</fullName>
    </submittedName>
</protein>
<name>A0A382BDU1_9ZZZZ</name>
<gene>
    <name evidence="1" type="ORF">METZ01_LOCUS164820</name>
</gene>
<evidence type="ECO:0000313" key="1">
    <source>
        <dbReference type="EMBL" id="SVB11966.1"/>
    </source>
</evidence>
<accession>A0A382BDU1</accession>
<organism evidence="1">
    <name type="scientific">marine metagenome</name>
    <dbReference type="NCBI Taxonomy" id="408172"/>
    <lineage>
        <taxon>unclassified sequences</taxon>
        <taxon>metagenomes</taxon>
        <taxon>ecological metagenomes</taxon>
    </lineage>
</organism>